<protein>
    <submittedName>
        <fullName evidence="3">Uncharacterized protein</fullName>
    </submittedName>
</protein>
<keyword evidence="4" id="KW-1185">Reference proteome</keyword>
<dbReference type="AlphaFoldDB" id="A0A8H6R3S2"/>
<sequence length="353" mass="40297">MDHLRDSLLSSLPRDTPSTATSDHARRDQESTRQSVARGEFKEVRDVAFSNRTWIVTLRYCDIGDGVDSLEGYIHSLWYMYYELGRNISSESPEHEGIVLDILRIQGMGPLTRPARGVYGIDIARTVDGTLWHDLPFLVGDMTNFWVNHSASMSGTHRLNFATFLAKLASTRVAKDRLCQVALLIFRPLFESPQELRTGEESDEEDPNRGTKQLEVFHLLPAAVAWLKIASHNLLLLSEVYWNDCPSHISKGGEEFLESELGQRSPAGFSPWRYMFWLKRLHEIQEEAKEANEKALEELATDGIEYMINTIKERNSEVLRAYKNGGDALHQDKHLLCLKPLARVESQIRKDLE</sequence>
<dbReference type="PANTHER" id="PTHR38797">
    <property type="entry name" value="NUCLEAR PORE COMPLEX PROTEIN NUP85-RELATED"/>
    <property type="match status" value="1"/>
</dbReference>
<feature type="compositionally biased region" description="Low complexity" evidence="2">
    <location>
        <begin position="7"/>
        <end position="19"/>
    </location>
</feature>
<dbReference type="Pfam" id="PF12311">
    <property type="entry name" value="DUF3632"/>
    <property type="match status" value="1"/>
</dbReference>
<dbReference type="EMBL" id="JACBAG010001754">
    <property type="protein sequence ID" value="KAF7182931.1"/>
    <property type="molecule type" value="Genomic_DNA"/>
</dbReference>
<feature type="region of interest" description="Disordered" evidence="2">
    <location>
        <begin position="1"/>
        <end position="36"/>
    </location>
</feature>
<feature type="coiled-coil region" evidence="1">
    <location>
        <begin position="274"/>
        <end position="301"/>
    </location>
</feature>
<dbReference type="Proteomes" id="UP000641853">
    <property type="component" value="Unassembled WGS sequence"/>
</dbReference>
<dbReference type="PANTHER" id="PTHR38797:SF7">
    <property type="entry name" value="TRANSCRIPTION FACTOR DOMAIN-CONTAINING PROTEIN"/>
    <property type="match status" value="1"/>
</dbReference>
<gene>
    <name evidence="3" type="ORF">CNMCM7691_002675</name>
</gene>
<dbReference type="InterPro" id="IPR022085">
    <property type="entry name" value="OpdG"/>
</dbReference>
<dbReference type="InterPro" id="IPR053204">
    <property type="entry name" value="Oxopyrrolidines_Biosynth-assoc"/>
</dbReference>
<evidence type="ECO:0000313" key="4">
    <source>
        <dbReference type="Proteomes" id="UP000641853"/>
    </source>
</evidence>
<name>A0A8H6R3S2_9EURO</name>
<keyword evidence="1" id="KW-0175">Coiled coil</keyword>
<evidence type="ECO:0000256" key="2">
    <source>
        <dbReference type="SAM" id="MobiDB-lite"/>
    </source>
</evidence>
<organism evidence="3 4">
    <name type="scientific">Aspergillus felis</name>
    <dbReference type="NCBI Taxonomy" id="1287682"/>
    <lineage>
        <taxon>Eukaryota</taxon>
        <taxon>Fungi</taxon>
        <taxon>Dikarya</taxon>
        <taxon>Ascomycota</taxon>
        <taxon>Pezizomycotina</taxon>
        <taxon>Eurotiomycetes</taxon>
        <taxon>Eurotiomycetidae</taxon>
        <taxon>Eurotiales</taxon>
        <taxon>Aspergillaceae</taxon>
        <taxon>Aspergillus</taxon>
        <taxon>Aspergillus subgen. Fumigati</taxon>
    </lineage>
</organism>
<evidence type="ECO:0000256" key="1">
    <source>
        <dbReference type="SAM" id="Coils"/>
    </source>
</evidence>
<reference evidence="3" key="1">
    <citation type="submission" date="2020-06" db="EMBL/GenBank/DDBJ databases">
        <title>Draft genome sequences of strains closely related to Aspergillus parafelis and Aspergillus hiratsukae.</title>
        <authorList>
            <person name="Dos Santos R.A.C."/>
            <person name="Rivero-Menendez O."/>
            <person name="Steenwyk J.L."/>
            <person name="Mead M.E."/>
            <person name="Goldman G.H."/>
            <person name="Alastruey-Izquierdo A."/>
            <person name="Rokas A."/>
        </authorList>
    </citation>
    <scope>NUCLEOTIDE SEQUENCE</scope>
    <source>
        <strain evidence="3">CNM-CM7691</strain>
    </source>
</reference>
<proteinExistence type="predicted"/>
<accession>A0A8H6R3S2</accession>
<evidence type="ECO:0000313" key="3">
    <source>
        <dbReference type="EMBL" id="KAF7182931.1"/>
    </source>
</evidence>
<comment type="caution">
    <text evidence="3">The sequence shown here is derived from an EMBL/GenBank/DDBJ whole genome shotgun (WGS) entry which is preliminary data.</text>
</comment>